<dbReference type="EMBL" id="JAGYWB010000010">
    <property type="protein sequence ID" value="KAI0507662.1"/>
    <property type="molecule type" value="Genomic_DNA"/>
</dbReference>
<dbReference type="SMART" id="SM00338">
    <property type="entry name" value="BRLZ"/>
    <property type="match status" value="1"/>
</dbReference>
<dbReference type="PROSITE" id="PS50217">
    <property type="entry name" value="BZIP"/>
    <property type="match status" value="1"/>
</dbReference>
<dbReference type="GO" id="GO:0009738">
    <property type="term" value="P:abscisic acid-activated signaling pathway"/>
    <property type="evidence" value="ECO:0007669"/>
    <property type="project" value="UniProtKB-KW"/>
</dbReference>
<gene>
    <name evidence="8" type="ORF">KFK09_013789</name>
</gene>
<keyword evidence="2" id="KW-0938">Abscisic acid signaling pathway</keyword>
<dbReference type="Proteomes" id="UP000829196">
    <property type="component" value="Unassembled WGS sequence"/>
</dbReference>
<dbReference type="PROSITE" id="PS00036">
    <property type="entry name" value="BZIP_BASIC"/>
    <property type="match status" value="1"/>
</dbReference>
<sequence>MEPNSQWLPHVSEIYGNQNIFPQDFPNHKQFDYNPASSVPFNPIQSTPPSSCLTTLDSSSITHKLDNTSSILTSRYPNTPPYSSYLINQNRASSTPSRCSEILNDLNNRILNNSIPTYSPSINNSSTRFYSFSDGDWNGNELCMQQGMNFDPNLPNLLMNSDYGLRNSSECLGYQPWLQPSLFDLQQRLELLLESNFPYYESPIIGSGLAENALAMEMGSQESLFDITTQSDQITKMTEDGIVDREFERKHVRKLKNRESAARSRVKKQEHLNYLEQKSWRLKRENELLSKELVFLRSIPMPRIQLRRSSSCEFLENKTPF</sequence>
<dbReference type="Gene3D" id="1.20.5.170">
    <property type="match status" value="1"/>
</dbReference>
<evidence type="ECO:0000256" key="5">
    <source>
        <dbReference type="ARBA" id="ARBA00023163"/>
    </source>
</evidence>
<dbReference type="CDD" id="cd14707">
    <property type="entry name" value="bZIP_plant_BZIP46"/>
    <property type="match status" value="1"/>
</dbReference>
<keyword evidence="9" id="KW-1185">Reference proteome</keyword>
<dbReference type="SUPFAM" id="SSF57959">
    <property type="entry name" value="Leucine zipper domain"/>
    <property type="match status" value="1"/>
</dbReference>
<evidence type="ECO:0000256" key="3">
    <source>
        <dbReference type="ARBA" id="ARBA00023015"/>
    </source>
</evidence>
<evidence type="ECO:0000256" key="4">
    <source>
        <dbReference type="ARBA" id="ARBA00023125"/>
    </source>
</evidence>
<dbReference type="PANTHER" id="PTHR22952">
    <property type="entry name" value="CAMP-RESPONSE ELEMENT BINDING PROTEIN-RELATED"/>
    <property type="match status" value="1"/>
</dbReference>
<dbReference type="OrthoDB" id="5970722at2759"/>
<dbReference type="InterPro" id="IPR043452">
    <property type="entry name" value="BZIP46-like"/>
</dbReference>
<comment type="caution">
    <text evidence="8">The sequence shown here is derived from an EMBL/GenBank/DDBJ whole genome shotgun (WGS) entry which is preliminary data.</text>
</comment>
<proteinExistence type="predicted"/>
<name>A0A8T3BAP8_DENNO</name>
<dbReference type="GO" id="GO:0045893">
    <property type="term" value="P:positive regulation of DNA-templated transcription"/>
    <property type="evidence" value="ECO:0007669"/>
    <property type="project" value="InterPro"/>
</dbReference>
<keyword evidence="6" id="KW-0539">Nucleus</keyword>
<comment type="subcellular location">
    <subcellularLocation>
        <location evidence="1">Nucleus</location>
    </subcellularLocation>
</comment>
<dbReference type="SMR" id="A0A8T3BAP8"/>
<keyword evidence="3" id="KW-0805">Transcription regulation</keyword>
<evidence type="ECO:0000256" key="1">
    <source>
        <dbReference type="ARBA" id="ARBA00004123"/>
    </source>
</evidence>
<accession>A0A8T3BAP8</accession>
<feature type="domain" description="BZIP" evidence="7">
    <location>
        <begin position="247"/>
        <end position="297"/>
    </location>
</feature>
<dbReference type="Pfam" id="PF00170">
    <property type="entry name" value="bZIP_1"/>
    <property type="match status" value="1"/>
</dbReference>
<protein>
    <recommendedName>
        <fullName evidence="7">BZIP domain-containing protein</fullName>
    </recommendedName>
</protein>
<organism evidence="8 9">
    <name type="scientific">Dendrobium nobile</name>
    <name type="common">Orchid</name>
    <dbReference type="NCBI Taxonomy" id="94219"/>
    <lineage>
        <taxon>Eukaryota</taxon>
        <taxon>Viridiplantae</taxon>
        <taxon>Streptophyta</taxon>
        <taxon>Embryophyta</taxon>
        <taxon>Tracheophyta</taxon>
        <taxon>Spermatophyta</taxon>
        <taxon>Magnoliopsida</taxon>
        <taxon>Liliopsida</taxon>
        <taxon>Asparagales</taxon>
        <taxon>Orchidaceae</taxon>
        <taxon>Epidendroideae</taxon>
        <taxon>Malaxideae</taxon>
        <taxon>Dendrobiinae</taxon>
        <taxon>Dendrobium</taxon>
    </lineage>
</organism>
<dbReference type="GO" id="GO:0003700">
    <property type="term" value="F:DNA-binding transcription factor activity"/>
    <property type="evidence" value="ECO:0007669"/>
    <property type="project" value="InterPro"/>
</dbReference>
<evidence type="ECO:0000313" key="8">
    <source>
        <dbReference type="EMBL" id="KAI0507662.1"/>
    </source>
</evidence>
<evidence type="ECO:0000256" key="6">
    <source>
        <dbReference type="ARBA" id="ARBA00023242"/>
    </source>
</evidence>
<dbReference type="GO" id="GO:0005634">
    <property type="term" value="C:nucleus"/>
    <property type="evidence" value="ECO:0007669"/>
    <property type="project" value="UniProtKB-SubCell"/>
</dbReference>
<evidence type="ECO:0000313" key="9">
    <source>
        <dbReference type="Proteomes" id="UP000829196"/>
    </source>
</evidence>
<evidence type="ECO:0000256" key="2">
    <source>
        <dbReference type="ARBA" id="ARBA00022682"/>
    </source>
</evidence>
<dbReference type="PANTHER" id="PTHR22952:SF385">
    <property type="entry name" value="ABSCISIC ACID-INSENSITIVE 5-LIKE PROTEIN 2"/>
    <property type="match status" value="1"/>
</dbReference>
<reference evidence="8" key="1">
    <citation type="journal article" date="2022" name="Front. Genet.">
        <title>Chromosome-Scale Assembly of the Dendrobium nobile Genome Provides Insights Into the Molecular Mechanism of the Biosynthesis of the Medicinal Active Ingredient of Dendrobium.</title>
        <authorList>
            <person name="Xu Q."/>
            <person name="Niu S.-C."/>
            <person name="Li K.-L."/>
            <person name="Zheng P.-J."/>
            <person name="Zhang X.-J."/>
            <person name="Jia Y."/>
            <person name="Liu Y."/>
            <person name="Niu Y.-X."/>
            <person name="Yu L.-H."/>
            <person name="Chen D.-F."/>
            <person name="Zhang G.-Q."/>
        </authorList>
    </citation>
    <scope>NUCLEOTIDE SEQUENCE</scope>
    <source>
        <tissue evidence="8">Leaf</tissue>
    </source>
</reference>
<dbReference type="GO" id="GO:0003677">
    <property type="term" value="F:DNA binding"/>
    <property type="evidence" value="ECO:0007669"/>
    <property type="project" value="UniProtKB-KW"/>
</dbReference>
<evidence type="ECO:0000259" key="7">
    <source>
        <dbReference type="PROSITE" id="PS50217"/>
    </source>
</evidence>
<keyword evidence="4" id="KW-0238">DNA-binding</keyword>
<dbReference type="InterPro" id="IPR046347">
    <property type="entry name" value="bZIP_sf"/>
</dbReference>
<keyword evidence="5" id="KW-0804">Transcription</keyword>
<dbReference type="AlphaFoldDB" id="A0A8T3BAP8"/>
<dbReference type="InterPro" id="IPR004827">
    <property type="entry name" value="bZIP"/>
</dbReference>